<dbReference type="AlphaFoldDB" id="A0AAV6X7D8"/>
<evidence type="ECO:0000313" key="3">
    <source>
        <dbReference type="Proteomes" id="UP000826271"/>
    </source>
</evidence>
<protein>
    <recommendedName>
        <fullName evidence="1">RNase H type-1 domain-containing protein</fullName>
    </recommendedName>
</protein>
<dbReference type="Gene3D" id="3.30.420.10">
    <property type="entry name" value="Ribonuclease H-like superfamily/Ribonuclease H"/>
    <property type="match status" value="1"/>
</dbReference>
<accession>A0AAV6X7D8</accession>
<keyword evidence="3" id="KW-1185">Reference proteome</keyword>
<name>A0AAV6X7D8_9LAMI</name>
<gene>
    <name evidence="2" type="ORF">BUALT_Bualt10G0061800</name>
</gene>
<dbReference type="GO" id="GO:0004523">
    <property type="term" value="F:RNA-DNA hybrid ribonuclease activity"/>
    <property type="evidence" value="ECO:0007669"/>
    <property type="project" value="InterPro"/>
</dbReference>
<reference evidence="2" key="1">
    <citation type="submission" date="2019-10" db="EMBL/GenBank/DDBJ databases">
        <authorList>
            <person name="Zhang R."/>
            <person name="Pan Y."/>
            <person name="Wang J."/>
            <person name="Ma R."/>
            <person name="Yu S."/>
        </authorList>
    </citation>
    <scope>NUCLEOTIDE SEQUENCE</scope>
    <source>
        <strain evidence="2">LA-IB0</strain>
        <tissue evidence="2">Leaf</tissue>
    </source>
</reference>
<dbReference type="PANTHER" id="PTHR47723">
    <property type="entry name" value="OS05G0353850 PROTEIN"/>
    <property type="match status" value="1"/>
</dbReference>
<dbReference type="EMBL" id="WHWC01000010">
    <property type="protein sequence ID" value="KAG8375068.1"/>
    <property type="molecule type" value="Genomic_DNA"/>
</dbReference>
<dbReference type="InterPro" id="IPR044730">
    <property type="entry name" value="RNase_H-like_dom_plant"/>
</dbReference>
<dbReference type="Proteomes" id="UP000826271">
    <property type="component" value="Unassembled WGS sequence"/>
</dbReference>
<organism evidence="2 3">
    <name type="scientific">Buddleja alternifolia</name>
    <dbReference type="NCBI Taxonomy" id="168488"/>
    <lineage>
        <taxon>Eukaryota</taxon>
        <taxon>Viridiplantae</taxon>
        <taxon>Streptophyta</taxon>
        <taxon>Embryophyta</taxon>
        <taxon>Tracheophyta</taxon>
        <taxon>Spermatophyta</taxon>
        <taxon>Magnoliopsida</taxon>
        <taxon>eudicotyledons</taxon>
        <taxon>Gunneridae</taxon>
        <taxon>Pentapetalae</taxon>
        <taxon>asterids</taxon>
        <taxon>lamiids</taxon>
        <taxon>Lamiales</taxon>
        <taxon>Scrophulariaceae</taxon>
        <taxon>Buddlejeae</taxon>
        <taxon>Buddleja</taxon>
    </lineage>
</organism>
<dbReference type="PANTHER" id="PTHR47723:SF19">
    <property type="entry name" value="POLYNUCLEOTIDYL TRANSFERASE, RIBONUCLEASE H-LIKE SUPERFAMILY PROTEIN"/>
    <property type="match status" value="1"/>
</dbReference>
<dbReference type="InterPro" id="IPR053151">
    <property type="entry name" value="RNase_H-like"/>
</dbReference>
<dbReference type="CDD" id="cd06222">
    <property type="entry name" value="RNase_H_like"/>
    <property type="match status" value="1"/>
</dbReference>
<dbReference type="GO" id="GO:0003676">
    <property type="term" value="F:nucleic acid binding"/>
    <property type="evidence" value="ECO:0007669"/>
    <property type="project" value="InterPro"/>
</dbReference>
<sequence>MVLSWHGNAETWMRFVSSKLDVGAFQPFLTLDWAIWIACNRLVWDKKQLDPLGIVIKSQVREWWLEILRAYWLSKFFSETDDLEHAEALAAREAVEMAIRRGWRNIIHKGDCASILAKISSPYANSYFISVIASDIKSCTSFCYSFSVFHVRRSGNRVAHSLARLATVSLEGSIDPSLSVVSLLSADSSFDV</sequence>
<proteinExistence type="predicted"/>
<evidence type="ECO:0000313" key="2">
    <source>
        <dbReference type="EMBL" id="KAG8375068.1"/>
    </source>
</evidence>
<dbReference type="Pfam" id="PF13456">
    <property type="entry name" value="RVT_3"/>
    <property type="match status" value="1"/>
</dbReference>
<comment type="caution">
    <text evidence="2">The sequence shown here is derived from an EMBL/GenBank/DDBJ whole genome shotgun (WGS) entry which is preliminary data.</text>
</comment>
<feature type="domain" description="RNase H type-1" evidence="1">
    <location>
        <begin position="74"/>
        <end position="165"/>
    </location>
</feature>
<dbReference type="InterPro" id="IPR002156">
    <property type="entry name" value="RNaseH_domain"/>
</dbReference>
<dbReference type="InterPro" id="IPR036397">
    <property type="entry name" value="RNaseH_sf"/>
</dbReference>
<evidence type="ECO:0000259" key="1">
    <source>
        <dbReference type="Pfam" id="PF13456"/>
    </source>
</evidence>